<dbReference type="Gene3D" id="3.60.21.10">
    <property type="match status" value="1"/>
</dbReference>
<evidence type="ECO:0000256" key="1">
    <source>
        <dbReference type="ARBA" id="ARBA00000815"/>
    </source>
</evidence>
<dbReference type="InterPro" id="IPR036907">
    <property type="entry name" value="5'-Nucleotdase_C_sf"/>
</dbReference>
<dbReference type="InterPro" id="IPR006146">
    <property type="entry name" value="5'-Nucleotdase_CS"/>
</dbReference>
<evidence type="ECO:0000256" key="5">
    <source>
        <dbReference type="ARBA" id="ARBA00022729"/>
    </source>
</evidence>
<dbReference type="PANTHER" id="PTHR11575:SF24">
    <property type="entry name" value="5'-NUCLEOTIDASE"/>
    <property type="match status" value="1"/>
</dbReference>
<dbReference type="PANTHER" id="PTHR11575">
    <property type="entry name" value="5'-NUCLEOTIDASE-RELATED"/>
    <property type="match status" value="1"/>
</dbReference>
<evidence type="ECO:0000313" key="11">
    <source>
        <dbReference type="EnsemblMetazoa" id="CLYHEMP011869.1"/>
    </source>
</evidence>
<reference evidence="11" key="1">
    <citation type="submission" date="2021-01" db="UniProtKB">
        <authorList>
            <consortium name="EnsemblMetazoa"/>
        </authorList>
    </citation>
    <scope>IDENTIFICATION</scope>
</reference>
<evidence type="ECO:0000256" key="3">
    <source>
        <dbReference type="ARBA" id="ARBA00012643"/>
    </source>
</evidence>
<dbReference type="GO" id="GO:0016020">
    <property type="term" value="C:membrane"/>
    <property type="evidence" value="ECO:0007669"/>
    <property type="project" value="UniProtKB-ARBA"/>
</dbReference>
<dbReference type="InterPro" id="IPR006179">
    <property type="entry name" value="5_nucleotidase/apyrase"/>
</dbReference>
<dbReference type="FunFam" id="3.60.21.10:FF:000020">
    <property type="entry name" value="NT5E isoform 4"/>
    <property type="match status" value="1"/>
</dbReference>
<dbReference type="SUPFAM" id="SSF56300">
    <property type="entry name" value="Metallo-dependent phosphatases"/>
    <property type="match status" value="1"/>
</dbReference>
<evidence type="ECO:0000313" key="12">
    <source>
        <dbReference type="Proteomes" id="UP000594262"/>
    </source>
</evidence>
<dbReference type="OrthoDB" id="7722975at2759"/>
<feature type="domain" description="5'-Nucleotidase C-terminal" evidence="10">
    <location>
        <begin position="335"/>
        <end position="509"/>
    </location>
</feature>
<protein>
    <recommendedName>
        <fullName evidence="3">5'-nucleotidase</fullName>
        <ecNumber evidence="3">3.1.3.5</ecNumber>
    </recommendedName>
</protein>
<keyword evidence="5 8" id="KW-0732">Signal</keyword>
<dbReference type="PRINTS" id="PR01607">
    <property type="entry name" value="APYRASEFAMLY"/>
</dbReference>
<proteinExistence type="inferred from homology"/>
<evidence type="ECO:0000256" key="8">
    <source>
        <dbReference type="RuleBase" id="RU362119"/>
    </source>
</evidence>
<evidence type="ECO:0000256" key="2">
    <source>
        <dbReference type="ARBA" id="ARBA00006654"/>
    </source>
</evidence>
<dbReference type="InterPro" id="IPR008334">
    <property type="entry name" value="5'-Nucleotdase_C"/>
</dbReference>
<dbReference type="GO" id="GO:0008253">
    <property type="term" value="F:5'-nucleotidase activity"/>
    <property type="evidence" value="ECO:0007669"/>
    <property type="project" value="UniProtKB-EC"/>
</dbReference>
<feature type="signal peptide" evidence="8">
    <location>
        <begin position="1"/>
        <end position="17"/>
    </location>
</feature>
<dbReference type="EC" id="3.1.3.5" evidence="3"/>
<dbReference type="RefSeq" id="XP_066922582.1">
    <property type="nucleotide sequence ID" value="XM_067066481.1"/>
</dbReference>
<dbReference type="GO" id="GO:0000166">
    <property type="term" value="F:nucleotide binding"/>
    <property type="evidence" value="ECO:0007669"/>
    <property type="project" value="UniProtKB-KW"/>
</dbReference>
<dbReference type="InterPro" id="IPR029052">
    <property type="entry name" value="Metallo-depent_PP-like"/>
</dbReference>
<dbReference type="InterPro" id="IPR004843">
    <property type="entry name" value="Calcineurin-like_PHP"/>
</dbReference>
<keyword evidence="7 8" id="KW-0378">Hydrolase</keyword>
<dbReference type="GO" id="GO:0009166">
    <property type="term" value="P:nucleotide catabolic process"/>
    <property type="evidence" value="ECO:0007669"/>
    <property type="project" value="InterPro"/>
</dbReference>
<dbReference type="Pfam" id="PF00149">
    <property type="entry name" value="Metallophos"/>
    <property type="match status" value="1"/>
</dbReference>
<keyword evidence="6 8" id="KW-0547">Nucleotide-binding</keyword>
<keyword evidence="12" id="KW-1185">Reference proteome</keyword>
<dbReference type="FunFam" id="3.90.780.10:FF:000001">
    <property type="entry name" value="NT5E isoform 3"/>
    <property type="match status" value="1"/>
</dbReference>
<dbReference type="AlphaFoldDB" id="A0A7M5UM00"/>
<dbReference type="Gene3D" id="3.90.780.10">
    <property type="entry name" value="5'-Nucleotidase, C-terminal domain"/>
    <property type="match status" value="1"/>
</dbReference>
<dbReference type="PROSITE" id="PS00785">
    <property type="entry name" value="5_NUCLEOTIDASE_1"/>
    <property type="match status" value="1"/>
</dbReference>
<evidence type="ECO:0000259" key="10">
    <source>
        <dbReference type="Pfam" id="PF02872"/>
    </source>
</evidence>
<dbReference type="EnsemblMetazoa" id="CLYHEMT011869.1">
    <property type="protein sequence ID" value="CLYHEMP011869.1"/>
    <property type="gene ID" value="CLYHEMG011869"/>
</dbReference>
<evidence type="ECO:0000259" key="9">
    <source>
        <dbReference type="Pfam" id="PF00149"/>
    </source>
</evidence>
<dbReference type="Pfam" id="PF02872">
    <property type="entry name" value="5_nucleotid_C"/>
    <property type="match status" value="1"/>
</dbReference>
<dbReference type="SUPFAM" id="SSF55816">
    <property type="entry name" value="5'-nucleotidase (syn. UDP-sugar hydrolase), C-terminal domain"/>
    <property type="match status" value="1"/>
</dbReference>
<comment type="similarity">
    <text evidence="2 8">Belongs to the 5'-nucleotidase family.</text>
</comment>
<dbReference type="GO" id="GO:0046872">
    <property type="term" value="F:metal ion binding"/>
    <property type="evidence" value="ECO:0007669"/>
    <property type="project" value="UniProtKB-KW"/>
</dbReference>
<feature type="domain" description="Calcineurin-like phosphoesterase" evidence="9">
    <location>
        <begin position="23"/>
        <end position="240"/>
    </location>
</feature>
<dbReference type="GeneID" id="136809914"/>
<dbReference type="CDD" id="cd07409">
    <property type="entry name" value="MPP_CD73_N"/>
    <property type="match status" value="1"/>
</dbReference>
<accession>A0A7M5UM00</accession>
<sequence length="580" mass="64182">MDLVFVVLLNVFQSVFAANFELTVLHTNDVHAHIEQFNVYGGTCTPEDAGGNKCYGGVARRQTVIEELRKTIPNTILIDGGDQFSGTTWYNIYRGNASVRFMNYIGYDAMALGNHEFDNGPSNLVTFLQQANFSAVCSNMDVAKETKWPDPPIYVPSKFLERGGKKIGIIGYTTPDTAWLSSPGPNIKFSDPVESVRAEAQKLKAQGVNILIALGHAGYAKDQEIARSVKELDLVVGGHTDTFLWNGPQPSVEKVDGPYPFMAQRDDGTECPVVQDFTYGKYLGNLKLTFDENGKLLSAQGNPIMLNASYVEDEQVLKMVDEMDDPIIKARMDPIGRSYVRLEGDRSICRLKECNLGNFFADALVDAQVKNPSTEQWAETVLAIWNGGGIRSGNIDRSFDADISREELNTISPFGNTADVMEIKGKYLLQAFEHGFSGVETKEGRFPQVSGFRILYDKTKPVGSRLVRALALCNKCRVPKYEEINEEQIYKLVTSSYLADGGDGYTMLKKNEGLVKGEDALNALDAYFSKMSPVTAKVEGRVIDISTDDLYRHSSSSALRSGSINSMVFFLCLVFCLLRL</sequence>
<evidence type="ECO:0000256" key="4">
    <source>
        <dbReference type="ARBA" id="ARBA00022723"/>
    </source>
</evidence>
<organism evidence="11 12">
    <name type="scientific">Clytia hemisphaerica</name>
    <dbReference type="NCBI Taxonomy" id="252671"/>
    <lineage>
        <taxon>Eukaryota</taxon>
        <taxon>Metazoa</taxon>
        <taxon>Cnidaria</taxon>
        <taxon>Hydrozoa</taxon>
        <taxon>Hydroidolina</taxon>
        <taxon>Leptothecata</taxon>
        <taxon>Obeliida</taxon>
        <taxon>Clytiidae</taxon>
        <taxon>Clytia</taxon>
    </lineage>
</organism>
<dbReference type="Proteomes" id="UP000594262">
    <property type="component" value="Unplaced"/>
</dbReference>
<name>A0A7M5UM00_9CNID</name>
<evidence type="ECO:0000256" key="6">
    <source>
        <dbReference type="ARBA" id="ARBA00022741"/>
    </source>
</evidence>
<evidence type="ECO:0000256" key="7">
    <source>
        <dbReference type="ARBA" id="ARBA00022801"/>
    </source>
</evidence>
<comment type="catalytic activity">
    <reaction evidence="1">
        <text>a ribonucleoside 5'-phosphate + H2O = a ribonucleoside + phosphate</text>
        <dbReference type="Rhea" id="RHEA:12484"/>
        <dbReference type="ChEBI" id="CHEBI:15377"/>
        <dbReference type="ChEBI" id="CHEBI:18254"/>
        <dbReference type="ChEBI" id="CHEBI:43474"/>
        <dbReference type="ChEBI" id="CHEBI:58043"/>
        <dbReference type="EC" id="3.1.3.5"/>
    </reaction>
</comment>
<feature type="chain" id="PRO_5029932401" description="5'-nucleotidase" evidence="8">
    <location>
        <begin position="18"/>
        <end position="580"/>
    </location>
</feature>
<dbReference type="PROSITE" id="PS00786">
    <property type="entry name" value="5_NUCLEOTIDASE_2"/>
    <property type="match status" value="1"/>
</dbReference>
<keyword evidence="4" id="KW-0479">Metal-binding</keyword>